<evidence type="ECO:0000256" key="1">
    <source>
        <dbReference type="SAM" id="MobiDB-lite"/>
    </source>
</evidence>
<gene>
    <name evidence="2" type="ORF">AADG42_16010</name>
</gene>
<dbReference type="EMBL" id="CP154795">
    <property type="protein sequence ID" value="XAN08745.1"/>
    <property type="molecule type" value="Genomic_DNA"/>
</dbReference>
<evidence type="ECO:0000313" key="3">
    <source>
        <dbReference type="Proteomes" id="UP001442841"/>
    </source>
</evidence>
<dbReference type="Proteomes" id="UP001442841">
    <property type="component" value="Chromosome"/>
</dbReference>
<sequence length="77" mass="8740">MTTTRTKSLHSREIAHHREQHHHDLDHGEAENPEIAHRARAHHLVQGGPEREDQHDTGQHREEQAKTGIGESAPQIA</sequence>
<feature type="compositionally biased region" description="Basic and acidic residues" evidence="1">
    <location>
        <begin position="49"/>
        <end position="65"/>
    </location>
</feature>
<keyword evidence="3" id="KW-1185">Reference proteome</keyword>
<feature type="region of interest" description="Disordered" evidence="1">
    <location>
        <begin position="1"/>
        <end position="77"/>
    </location>
</feature>
<name>A0ABZ3FSM3_9ACTN</name>
<proteinExistence type="predicted"/>
<feature type="compositionally biased region" description="Basic and acidic residues" evidence="1">
    <location>
        <begin position="10"/>
        <end position="37"/>
    </location>
</feature>
<evidence type="ECO:0000313" key="2">
    <source>
        <dbReference type="EMBL" id="XAN08745.1"/>
    </source>
</evidence>
<organism evidence="2 3">
    <name type="scientific">Ammonicoccus fulvus</name>
    <dbReference type="NCBI Taxonomy" id="3138240"/>
    <lineage>
        <taxon>Bacteria</taxon>
        <taxon>Bacillati</taxon>
        <taxon>Actinomycetota</taxon>
        <taxon>Actinomycetes</taxon>
        <taxon>Propionibacteriales</taxon>
        <taxon>Propionibacteriaceae</taxon>
        <taxon>Ammonicoccus</taxon>
    </lineage>
</organism>
<dbReference type="RefSeq" id="WP_425310175.1">
    <property type="nucleotide sequence ID" value="NZ_CP154795.1"/>
</dbReference>
<protein>
    <submittedName>
        <fullName evidence="2">Uncharacterized protein</fullName>
    </submittedName>
</protein>
<reference evidence="2 3" key="1">
    <citation type="submission" date="2024-04" db="EMBL/GenBank/DDBJ databases">
        <title>Isolation of an actinomycete strain from pig manure.</title>
        <authorList>
            <person name="Gong T."/>
            <person name="Yu Z."/>
            <person name="An M."/>
            <person name="Wei C."/>
            <person name="Yang W."/>
            <person name="Liu L."/>
        </authorList>
    </citation>
    <scope>NUCLEOTIDE SEQUENCE [LARGE SCALE GENOMIC DNA]</scope>
    <source>
        <strain evidence="2 3">ZF39</strain>
    </source>
</reference>
<accession>A0ABZ3FSM3</accession>